<proteinExistence type="predicted"/>
<sequence length="223" mass="23914">AGKIGWDEAQVDQVAQGMFDQLPQCVHNLLSSGGWQGGAVVRLDNALVRPSAADVAINFHMLRPIVSHCPDKVSLNDWMFTSFLVLLTLIVTDVFVDVCLDQVAMLQVPSGYFLTDCILRLDELFESKMLVGGSSKLQLAAEEGVKLKKLMGAVRSLWRSSPAAGSHPKAESDEEQVAAACSDGESDLADHMPDDDAEVGGEDGDAKPIDADDSSESSTLRLP</sequence>
<evidence type="ECO:0000313" key="2">
    <source>
        <dbReference type="EMBL" id="CAK9041810.1"/>
    </source>
</evidence>
<dbReference type="GO" id="GO:0005840">
    <property type="term" value="C:ribosome"/>
    <property type="evidence" value="ECO:0007669"/>
    <property type="project" value="UniProtKB-KW"/>
</dbReference>
<feature type="region of interest" description="Disordered" evidence="1">
    <location>
        <begin position="160"/>
        <end position="223"/>
    </location>
</feature>
<keyword evidence="3" id="KW-1185">Reference proteome</keyword>
<dbReference type="EMBL" id="CAXAMM010017778">
    <property type="protein sequence ID" value="CAK9041810.1"/>
    <property type="molecule type" value="Genomic_DNA"/>
</dbReference>
<protein>
    <submittedName>
        <fullName evidence="2">30S ribosomal protein S6</fullName>
    </submittedName>
</protein>
<keyword evidence="2" id="KW-0687">Ribonucleoprotein</keyword>
<gene>
    <name evidence="2" type="ORF">SCF082_LOCUS24088</name>
</gene>
<comment type="caution">
    <text evidence="2">The sequence shown here is derived from an EMBL/GenBank/DDBJ whole genome shotgun (WGS) entry which is preliminary data.</text>
</comment>
<feature type="non-terminal residue" evidence="2">
    <location>
        <position position="1"/>
    </location>
</feature>
<name>A0ABP0LUM0_9DINO</name>
<evidence type="ECO:0000313" key="3">
    <source>
        <dbReference type="Proteomes" id="UP001642464"/>
    </source>
</evidence>
<evidence type="ECO:0000256" key="1">
    <source>
        <dbReference type="SAM" id="MobiDB-lite"/>
    </source>
</evidence>
<organism evidence="2 3">
    <name type="scientific">Durusdinium trenchii</name>
    <dbReference type="NCBI Taxonomy" id="1381693"/>
    <lineage>
        <taxon>Eukaryota</taxon>
        <taxon>Sar</taxon>
        <taxon>Alveolata</taxon>
        <taxon>Dinophyceae</taxon>
        <taxon>Suessiales</taxon>
        <taxon>Symbiodiniaceae</taxon>
        <taxon>Durusdinium</taxon>
    </lineage>
</organism>
<dbReference type="Proteomes" id="UP001642464">
    <property type="component" value="Unassembled WGS sequence"/>
</dbReference>
<reference evidence="2 3" key="1">
    <citation type="submission" date="2024-02" db="EMBL/GenBank/DDBJ databases">
        <authorList>
            <person name="Chen Y."/>
            <person name="Shah S."/>
            <person name="Dougan E. K."/>
            <person name="Thang M."/>
            <person name="Chan C."/>
        </authorList>
    </citation>
    <scope>NUCLEOTIDE SEQUENCE [LARGE SCALE GENOMIC DNA]</scope>
</reference>
<feature type="non-terminal residue" evidence="2">
    <location>
        <position position="223"/>
    </location>
</feature>
<accession>A0ABP0LUM0</accession>
<keyword evidence="2" id="KW-0689">Ribosomal protein</keyword>